<reference evidence="2 3" key="1">
    <citation type="submission" date="2023-09" db="EMBL/GenBank/DDBJ databases">
        <authorList>
            <person name="Rey-Velasco X."/>
        </authorList>
    </citation>
    <scope>NUCLEOTIDE SEQUENCE [LARGE SCALE GENOMIC DNA]</scope>
    <source>
        <strain evidence="2 3">W335</strain>
    </source>
</reference>
<protein>
    <submittedName>
        <fullName evidence="2">SCP2 sterol-binding domain-containing protein</fullName>
    </submittedName>
</protein>
<dbReference type="InterPro" id="IPR036527">
    <property type="entry name" value="SCP2_sterol-bd_dom_sf"/>
</dbReference>
<keyword evidence="3" id="KW-1185">Reference proteome</keyword>
<feature type="domain" description="SCP2" evidence="1">
    <location>
        <begin position="19"/>
        <end position="101"/>
    </location>
</feature>
<comment type="caution">
    <text evidence="2">The sequence shown here is derived from an EMBL/GenBank/DDBJ whole genome shotgun (WGS) entry which is preliminary data.</text>
</comment>
<dbReference type="Gene3D" id="3.30.1050.10">
    <property type="entry name" value="SCP2 sterol-binding domain"/>
    <property type="match status" value="1"/>
</dbReference>
<accession>A0ABU3C2G1</accession>
<dbReference type="PANTHER" id="PTHR10094">
    <property type="entry name" value="STEROL CARRIER PROTEIN 2 SCP-2 FAMILY PROTEIN"/>
    <property type="match status" value="1"/>
</dbReference>
<dbReference type="PANTHER" id="PTHR10094:SF25">
    <property type="entry name" value="SCP2 STEROL-BINDING DOMAIN-CONTAINING PROTEIN 1"/>
    <property type="match status" value="1"/>
</dbReference>
<name>A0ABU3C2G1_9GAMM</name>
<organism evidence="2 3">
    <name type="scientific">Spectribacter hydrogenoxidans</name>
    <dbReference type="NCBI Taxonomy" id="3075608"/>
    <lineage>
        <taxon>Bacteria</taxon>
        <taxon>Pseudomonadati</taxon>
        <taxon>Pseudomonadota</taxon>
        <taxon>Gammaproteobacteria</taxon>
        <taxon>Salinisphaerales</taxon>
        <taxon>Salinisphaeraceae</taxon>
        <taxon>Spectribacter</taxon>
    </lineage>
</organism>
<dbReference type="Proteomes" id="UP001251857">
    <property type="component" value="Unassembled WGS sequence"/>
</dbReference>
<dbReference type="InterPro" id="IPR003033">
    <property type="entry name" value="SCP2_sterol-bd_dom"/>
</dbReference>
<evidence type="ECO:0000313" key="3">
    <source>
        <dbReference type="Proteomes" id="UP001251857"/>
    </source>
</evidence>
<dbReference type="Pfam" id="PF02036">
    <property type="entry name" value="SCP2"/>
    <property type="match status" value="1"/>
</dbReference>
<sequence>MSNAKALIEMMPQAFDASAAGDMNATIQYAISTPMHMVIDNGTCQVQEGETDNADVTLRMDDDDLVALLTGELNGMTAFMTGKLQVDGDIMLAQKLTSLFDADRLSQ</sequence>
<gene>
    <name evidence="2" type="ORF">RM532_11305</name>
</gene>
<dbReference type="EMBL" id="JAVRIB010000011">
    <property type="protein sequence ID" value="MDT0635539.1"/>
    <property type="molecule type" value="Genomic_DNA"/>
</dbReference>
<dbReference type="RefSeq" id="WP_311653436.1">
    <property type="nucleotide sequence ID" value="NZ_JAVRIB010000011.1"/>
</dbReference>
<dbReference type="SUPFAM" id="SSF55718">
    <property type="entry name" value="SCP-like"/>
    <property type="match status" value="1"/>
</dbReference>
<evidence type="ECO:0000313" key="2">
    <source>
        <dbReference type="EMBL" id="MDT0635539.1"/>
    </source>
</evidence>
<evidence type="ECO:0000259" key="1">
    <source>
        <dbReference type="Pfam" id="PF02036"/>
    </source>
</evidence>
<proteinExistence type="predicted"/>